<dbReference type="EMBL" id="FODE01000026">
    <property type="protein sequence ID" value="SEN98739.1"/>
    <property type="molecule type" value="Genomic_DNA"/>
</dbReference>
<keyword evidence="1" id="KW-0472">Membrane</keyword>
<sequence length="47" mass="5483">MTNQIALTLIALIVALLLLDYLWLGLDIPVLIGKQFDDLIEYFSFWR</sequence>
<name>A0A1H8L0W5_9RHOB</name>
<feature type="transmembrane region" description="Helical" evidence="1">
    <location>
        <begin position="6"/>
        <end position="26"/>
    </location>
</feature>
<accession>A0A1H8L0W5</accession>
<protein>
    <recommendedName>
        <fullName evidence="4">Glyceraldehyde-3-phosphate dehydrogenase</fullName>
    </recommendedName>
</protein>
<proteinExistence type="predicted"/>
<dbReference type="RefSeq" id="WP_170851886.1">
    <property type="nucleotide sequence ID" value="NZ_CP067124.1"/>
</dbReference>
<keyword evidence="1" id="KW-1133">Transmembrane helix</keyword>
<reference evidence="2 3" key="1">
    <citation type="submission" date="2016-10" db="EMBL/GenBank/DDBJ databases">
        <authorList>
            <person name="de Groot N.N."/>
        </authorList>
    </citation>
    <scope>NUCLEOTIDE SEQUENCE [LARGE SCALE GENOMIC DNA]</scope>
    <source>
        <strain evidence="2 3">DSM 8512</strain>
    </source>
</reference>
<evidence type="ECO:0000256" key="1">
    <source>
        <dbReference type="SAM" id="Phobius"/>
    </source>
</evidence>
<gene>
    <name evidence="2" type="ORF">SAMN04489859_102657</name>
</gene>
<evidence type="ECO:0008006" key="4">
    <source>
        <dbReference type="Google" id="ProtNLM"/>
    </source>
</evidence>
<dbReference type="STRING" id="34002.SAMN04489859_102657"/>
<dbReference type="AlphaFoldDB" id="A0A1H8L0W5"/>
<dbReference type="Proteomes" id="UP000199054">
    <property type="component" value="Unassembled WGS sequence"/>
</dbReference>
<evidence type="ECO:0000313" key="2">
    <source>
        <dbReference type="EMBL" id="SEN98739.1"/>
    </source>
</evidence>
<keyword evidence="1" id="KW-0812">Transmembrane</keyword>
<keyword evidence="3" id="KW-1185">Reference proteome</keyword>
<organism evidence="2 3">
    <name type="scientific">Paracoccus alcaliphilus</name>
    <dbReference type="NCBI Taxonomy" id="34002"/>
    <lineage>
        <taxon>Bacteria</taxon>
        <taxon>Pseudomonadati</taxon>
        <taxon>Pseudomonadota</taxon>
        <taxon>Alphaproteobacteria</taxon>
        <taxon>Rhodobacterales</taxon>
        <taxon>Paracoccaceae</taxon>
        <taxon>Paracoccus</taxon>
    </lineage>
</organism>
<evidence type="ECO:0000313" key="3">
    <source>
        <dbReference type="Proteomes" id="UP000199054"/>
    </source>
</evidence>